<evidence type="ECO:0000313" key="12">
    <source>
        <dbReference type="EMBL" id="SBT17442.1"/>
    </source>
</evidence>
<comment type="subcellular location">
    <subcellularLocation>
        <location evidence="1 8">Cell outer membrane</location>
        <topology evidence="1 8">Multi-pass membrane protein</topology>
    </subcellularLocation>
</comment>
<dbReference type="InterPro" id="IPR012910">
    <property type="entry name" value="Plug_dom"/>
</dbReference>
<dbReference type="PROSITE" id="PS52016">
    <property type="entry name" value="TONB_DEPENDENT_REC_3"/>
    <property type="match status" value="1"/>
</dbReference>
<dbReference type="Proteomes" id="UP000092840">
    <property type="component" value="Unassembled WGS sequence"/>
</dbReference>
<dbReference type="PANTHER" id="PTHR30069:SF27">
    <property type="entry name" value="BLL4766 PROTEIN"/>
    <property type="match status" value="1"/>
</dbReference>
<evidence type="ECO:0000256" key="7">
    <source>
        <dbReference type="ARBA" id="ARBA00023237"/>
    </source>
</evidence>
<feature type="domain" description="TonB-dependent receptor-like beta-barrel" evidence="10">
    <location>
        <begin position="236"/>
        <end position="588"/>
    </location>
</feature>
<proteinExistence type="inferred from homology"/>
<dbReference type="InterPro" id="IPR036942">
    <property type="entry name" value="Beta-barrel_TonB_sf"/>
</dbReference>
<accession>A0A1C3JQK1</accession>
<feature type="domain" description="TonB-dependent receptor plug" evidence="11">
    <location>
        <begin position="63"/>
        <end position="168"/>
    </location>
</feature>
<evidence type="ECO:0000256" key="1">
    <source>
        <dbReference type="ARBA" id="ARBA00004571"/>
    </source>
</evidence>
<dbReference type="Gene3D" id="2.170.130.10">
    <property type="entry name" value="TonB-dependent receptor, plug domain"/>
    <property type="match status" value="1"/>
</dbReference>
<organism evidence="12 15">
    <name type="scientific">Marinomonas gallaica</name>
    <dbReference type="NCBI Taxonomy" id="1806667"/>
    <lineage>
        <taxon>Bacteria</taxon>
        <taxon>Pseudomonadati</taxon>
        <taxon>Pseudomonadota</taxon>
        <taxon>Gammaproteobacteria</taxon>
        <taxon>Oceanospirillales</taxon>
        <taxon>Oceanospirillaceae</taxon>
        <taxon>Marinomonas</taxon>
    </lineage>
</organism>
<comment type="similarity">
    <text evidence="8 9">Belongs to the TonB-dependent receptor family.</text>
</comment>
<evidence type="ECO:0000256" key="4">
    <source>
        <dbReference type="ARBA" id="ARBA00022692"/>
    </source>
</evidence>
<dbReference type="Pfam" id="PF00593">
    <property type="entry name" value="TonB_dep_Rec_b-barrel"/>
    <property type="match status" value="1"/>
</dbReference>
<keyword evidence="3 8" id="KW-1134">Transmembrane beta strand</keyword>
<dbReference type="InterPro" id="IPR039426">
    <property type="entry name" value="TonB-dep_rcpt-like"/>
</dbReference>
<keyword evidence="4 8" id="KW-0812">Transmembrane</keyword>
<keyword evidence="12" id="KW-0675">Receptor</keyword>
<evidence type="ECO:0000256" key="3">
    <source>
        <dbReference type="ARBA" id="ARBA00022452"/>
    </source>
</evidence>
<dbReference type="GO" id="GO:0015344">
    <property type="term" value="F:siderophore uptake transmembrane transporter activity"/>
    <property type="evidence" value="ECO:0007669"/>
    <property type="project" value="TreeGrafter"/>
</dbReference>
<sequence>MLTRFVSEDNMIRYATGALLATYAGLTSADTIDNSLASLEGLLLGDNIPAVVTPARVEQPRVEVSSTLSVLSGEFIRRSNVQYVEDLLFYVPGFYVGPYWNSYRKVVAYHGTEKDRFRRIQVLVNGRSVYNSAYARVDWASLALSIEDVARVEVNRGPNASSYGSNSFLAVINIITRSPIETLGSDLAFATDDQGNRRMYAQHSGLSGNWSYRVSASRGTVDGYARKGDGDPRNDGHVQTSGNMFFLYEDNKQKVDIDIGAANLAADVEFYEVPGVSYDNTRPVLDRDREHVKVSWEVDQSAQHTLRAQYYYDRSERIEDHDIDVYGMVLNQLFAQDLPANEIYKGHLVSDLDENRHDVEVQSIWTPTSDYRLVNTLSYRQDRVSSKTYFDGDYKDELFRASTNLSYRAFDPLIINGGVMYEHSKLTGDYTSPQLGATYKLTQQSSIRANISQAYRVPDLYDQKAKWSYVFNSIRSIPAYSTGIPAEKITSYEVGFYHNIPTLGLSYDISAYREKLTNLSGSNKKYEDAIEDGGLLTPNESYAFTIDGIEAELDWRSAQGTLLRATIAYQDTKTDEEDIIETVAPFVTTLFASIPVSDSISINSRYIYGKEVASYDHEFLSLWLAYRMVQGSSTFTAGLGGNTRLDNNPYIRVNNVTEDKTSVFMFANVSF</sequence>
<dbReference type="EMBL" id="FLRA01000011">
    <property type="protein sequence ID" value="SBT17442.1"/>
    <property type="molecule type" value="Genomic_DNA"/>
</dbReference>
<dbReference type="Gene3D" id="2.40.170.20">
    <property type="entry name" value="TonB-dependent receptor, beta-barrel domain"/>
    <property type="match status" value="1"/>
</dbReference>
<keyword evidence="2 8" id="KW-0813">Transport</keyword>
<keyword evidence="6 8" id="KW-0472">Membrane</keyword>
<reference evidence="12 15" key="1">
    <citation type="submission" date="2016-06" db="EMBL/GenBank/DDBJ databases">
        <authorList>
            <person name="Kjaerup R.B."/>
            <person name="Dalgaard T.S."/>
            <person name="Juul-Madsen H.R."/>
        </authorList>
    </citation>
    <scope>NUCLEOTIDE SEQUENCE [LARGE SCALE GENOMIC DNA]</scope>
    <source>
        <strain evidence="12 15">CECT 5115</strain>
    </source>
</reference>
<dbReference type="RefSeq" id="WP_067034404.1">
    <property type="nucleotide sequence ID" value="NZ_FLRA01000011.1"/>
</dbReference>
<protein>
    <submittedName>
        <fullName evidence="12">Colicin I receptor</fullName>
    </submittedName>
</protein>
<evidence type="ECO:0000256" key="6">
    <source>
        <dbReference type="ARBA" id="ARBA00023136"/>
    </source>
</evidence>
<evidence type="ECO:0000313" key="15">
    <source>
        <dbReference type="Proteomes" id="UP000092871"/>
    </source>
</evidence>
<dbReference type="GO" id="GO:0009279">
    <property type="term" value="C:cell outer membrane"/>
    <property type="evidence" value="ECO:0007669"/>
    <property type="project" value="UniProtKB-SubCell"/>
</dbReference>
<evidence type="ECO:0000256" key="5">
    <source>
        <dbReference type="ARBA" id="ARBA00023077"/>
    </source>
</evidence>
<evidence type="ECO:0000313" key="14">
    <source>
        <dbReference type="Proteomes" id="UP000092840"/>
    </source>
</evidence>
<dbReference type="InterPro" id="IPR037066">
    <property type="entry name" value="Plug_dom_sf"/>
</dbReference>
<keyword evidence="14" id="KW-1185">Reference proteome</keyword>
<gene>
    <name evidence="12" type="primary">cirA_2</name>
    <name evidence="13" type="synonym">cirA_1</name>
    <name evidence="12" type="ORF">MGA5115_01553</name>
    <name evidence="13" type="ORF">MGA5116_00207</name>
</gene>
<reference evidence="13 14" key="2">
    <citation type="submission" date="2016-06" db="EMBL/GenBank/DDBJ databases">
        <authorList>
            <person name="Rodrigo-Torres L."/>
            <person name="Arahal D.R."/>
        </authorList>
    </citation>
    <scope>NUCLEOTIDE SEQUENCE [LARGE SCALE GENOMIC DNA]</scope>
    <source>
        <strain evidence="13 14">CECT 5116</strain>
    </source>
</reference>
<dbReference type="EMBL" id="FLRB01000002">
    <property type="protein sequence ID" value="SBT19634.1"/>
    <property type="molecule type" value="Genomic_DNA"/>
</dbReference>
<dbReference type="OrthoDB" id="9758929at2"/>
<dbReference type="PANTHER" id="PTHR30069">
    <property type="entry name" value="TONB-DEPENDENT OUTER MEMBRANE RECEPTOR"/>
    <property type="match status" value="1"/>
</dbReference>
<evidence type="ECO:0000259" key="10">
    <source>
        <dbReference type="Pfam" id="PF00593"/>
    </source>
</evidence>
<name>A0A1C3JQK1_9GAMM</name>
<evidence type="ECO:0000256" key="9">
    <source>
        <dbReference type="RuleBase" id="RU003357"/>
    </source>
</evidence>
<dbReference type="Pfam" id="PF07715">
    <property type="entry name" value="Plug"/>
    <property type="match status" value="1"/>
</dbReference>
<dbReference type="SUPFAM" id="SSF56935">
    <property type="entry name" value="Porins"/>
    <property type="match status" value="1"/>
</dbReference>
<dbReference type="AlphaFoldDB" id="A0A1C3JQK1"/>
<keyword evidence="5 9" id="KW-0798">TonB box</keyword>
<keyword evidence="7 8" id="KW-0998">Cell outer membrane</keyword>
<dbReference type="InterPro" id="IPR000531">
    <property type="entry name" value="Beta-barrel_TonB"/>
</dbReference>
<evidence type="ECO:0000256" key="8">
    <source>
        <dbReference type="PROSITE-ProRule" id="PRU01360"/>
    </source>
</evidence>
<dbReference type="GO" id="GO:0044718">
    <property type="term" value="P:siderophore transmembrane transport"/>
    <property type="evidence" value="ECO:0007669"/>
    <property type="project" value="TreeGrafter"/>
</dbReference>
<dbReference type="Proteomes" id="UP000092871">
    <property type="component" value="Unassembled WGS sequence"/>
</dbReference>
<evidence type="ECO:0000313" key="13">
    <source>
        <dbReference type="EMBL" id="SBT19634.1"/>
    </source>
</evidence>
<evidence type="ECO:0000256" key="2">
    <source>
        <dbReference type="ARBA" id="ARBA00022448"/>
    </source>
</evidence>
<evidence type="ECO:0000259" key="11">
    <source>
        <dbReference type="Pfam" id="PF07715"/>
    </source>
</evidence>